<feature type="non-terminal residue" evidence="1">
    <location>
        <position position="167"/>
    </location>
</feature>
<organism evidence="1">
    <name type="scientific">marine metagenome</name>
    <dbReference type="NCBI Taxonomy" id="408172"/>
    <lineage>
        <taxon>unclassified sequences</taxon>
        <taxon>metagenomes</taxon>
        <taxon>ecological metagenomes</taxon>
    </lineage>
</organism>
<accession>A0A383ABC3</accession>
<name>A0A383ABC3_9ZZZZ</name>
<evidence type="ECO:0000313" key="1">
    <source>
        <dbReference type="EMBL" id="SVE05127.1"/>
    </source>
</evidence>
<dbReference type="EMBL" id="UINC01190797">
    <property type="protein sequence ID" value="SVE05127.1"/>
    <property type="molecule type" value="Genomic_DNA"/>
</dbReference>
<dbReference type="AlphaFoldDB" id="A0A383ABC3"/>
<evidence type="ECO:0008006" key="2">
    <source>
        <dbReference type="Google" id="ProtNLM"/>
    </source>
</evidence>
<proteinExistence type="predicted"/>
<gene>
    <name evidence="1" type="ORF">METZ01_LOCUS457981</name>
</gene>
<protein>
    <recommendedName>
        <fullName evidence="2">ATPase AAA-type core domain-containing protein</fullName>
    </recommendedName>
</protein>
<sequence length="167" mass="18863">VKKTACNCLKCEDSGVKLSIVSRRRYIQAGLCDCVTVPCPTCKGSGFLLEGDEMQRDMAIQCPDCEERERRIQLYNGTRIPKRFVNSRQQHEHRDPDNEHVFDLLTVILQNLPHFLHGDDLPRPGDELFKGMVLMGPPGCGKTHLMTGFAYQCTVHYGISCVFQGFS</sequence>
<feature type="non-terminal residue" evidence="1">
    <location>
        <position position="1"/>
    </location>
</feature>
<dbReference type="Gene3D" id="3.40.50.300">
    <property type="entry name" value="P-loop containing nucleotide triphosphate hydrolases"/>
    <property type="match status" value="1"/>
</dbReference>
<reference evidence="1" key="1">
    <citation type="submission" date="2018-05" db="EMBL/GenBank/DDBJ databases">
        <authorList>
            <person name="Lanie J.A."/>
            <person name="Ng W.-L."/>
            <person name="Kazmierczak K.M."/>
            <person name="Andrzejewski T.M."/>
            <person name="Davidsen T.M."/>
            <person name="Wayne K.J."/>
            <person name="Tettelin H."/>
            <person name="Glass J.I."/>
            <person name="Rusch D."/>
            <person name="Podicherti R."/>
            <person name="Tsui H.-C.T."/>
            <person name="Winkler M.E."/>
        </authorList>
    </citation>
    <scope>NUCLEOTIDE SEQUENCE</scope>
</reference>
<dbReference type="SUPFAM" id="SSF52540">
    <property type="entry name" value="P-loop containing nucleoside triphosphate hydrolases"/>
    <property type="match status" value="1"/>
</dbReference>
<dbReference type="InterPro" id="IPR027417">
    <property type="entry name" value="P-loop_NTPase"/>
</dbReference>